<dbReference type="InterPro" id="IPR029050">
    <property type="entry name" value="Immunoprotect_excell_Ig-like"/>
</dbReference>
<dbReference type="AlphaFoldDB" id="A0A075GWT7"/>
<reference evidence="2" key="1">
    <citation type="journal article" date="2014" name="Genome Biol. Evol.">
        <title>Pangenome evidence for extensive interdomain horizontal transfer affecting lineage core and shell genes in uncultured planktonic thaumarchaeota and euryarchaeota.</title>
        <authorList>
            <person name="Deschamps P."/>
            <person name="Zivanovic Y."/>
            <person name="Moreira D."/>
            <person name="Rodriguez-Valera F."/>
            <person name="Lopez-Garcia P."/>
        </authorList>
    </citation>
    <scope>NUCLEOTIDE SEQUENCE</scope>
</reference>
<organism evidence="2">
    <name type="scientific">uncultured marine thaumarchaeote KM3_28_B05</name>
    <dbReference type="NCBI Taxonomy" id="1456111"/>
    <lineage>
        <taxon>Archaea</taxon>
        <taxon>Nitrososphaerota</taxon>
        <taxon>environmental samples</taxon>
    </lineage>
</organism>
<accession>A0A075GWT7</accession>
<evidence type="ECO:0000313" key="2">
    <source>
        <dbReference type="EMBL" id="AIF08279.1"/>
    </source>
</evidence>
<name>A0A075GWT7_9ARCH</name>
<keyword evidence="1" id="KW-0732">Signal</keyword>
<protein>
    <submittedName>
        <fullName evidence="2">TRF2 domain-containing protein</fullName>
    </submittedName>
</protein>
<evidence type="ECO:0000256" key="1">
    <source>
        <dbReference type="ARBA" id="ARBA00022729"/>
    </source>
</evidence>
<dbReference type="EMBL" id="KF900826">
    <property type="protein sequence ID" value="AIF08279.1"/>
    <property type="molecule type" value="Genomic_DNA"/>
</dbReference>
<sequence>MDPTKEKPDHTYFQIQITAENMSDEIVRLTGGQFHLYDIDDKRWPAAFVGYGEEELSVVELERNRAVSLTTQFDIPYDEEMVYRVGIVPNRFGMEQTTEIAFICIKNCNLLLEE</sequence>
<proteinExistence type="predicted"/>
<dbReference type="Gene3D" id="2.60.40.1240">
    <property type="match status" value="1"/>
</dbReference>